<dbReference type="OrthoDB" id="9779817at2"/>
<evidence type="ECO:0000256" key="7">
    <source>
        <dbReference type="SAM" id="Phobius"/>
    </source>
</evidence>
<evidence type="ECO:0000313" key="8">
    <source>
        <dbReference type="EMBL" id="SPJ24647.1"/>
    </source>
</evidence>
<dbReference type="InterPro" id="IPR002010">
    <property type="entry name" value="T3SS_IM_R"/>
</dbReference>
<organism evidence="8 9">
    <name type="scientific">Palleronia abyssalis</name>
    <dbReference type="NCBI Taxonomy" id="1501240"/>
    <lineage>
        <taxon>Bacteria</taxon>
        <taxon>Pseudomonadati</taxon>
        <taxon>Pseudomonadota</taxon>
        <taxon>Alphaproteobacteria</taxon>
        <taxon>Rhodobacterales</taxon>
        <taxon>Roseobacteraceae</taxon>
        <taxon>Palleronia</taxon>
    </lineage>
</organism>
<sequence length="258" mass="26752">MIAALTALTELVGVAFLAAFAVFLRIGAAMALLPAFGERTVPVRVRLVVAFAFTLIATPAVAPALPDVGPADLIGRLLLSETIIGLTLGAILRLFVIALQVAGAMAAQSISLAQIFGGAGLDPQPTISHIMVVAGLALAVMLGLHVKIAAYLVYSYDLLPPGQLPVPGDLLDWGITRVARAFALAFGLAMPFVITSLLYNLTLGVINRAMPQLMVAFVGAPAITLGGLVLVALSLPFALQVWLSTMDAFFLDPTGAAR</sequence>
<dbReference type="GO" id="GO:0006605">
    <property type="term" value="P:protein targeting"/>
    <property type="evidence" value="ECO:0007669"/>
    <property type="project" value="InterPro"/>
</dbReference>
<feature type="transmembrane region" description="Helical" evidence="7">
    <location>
        <begin position="12"/>
        <end position="33"/>
    </location>
</feature>
<keyword evidence="9" id="KW-1185">Reference proteome</keyword>
<feature type="transmembrane region" description="Helical" evidence="7">
    <location>
        <begin position="127"/>
        <end position="154"/>
    </location>
</feature>
<proteinExistence type="inferred from homology"/>
<dbReference type="PANTHER" id="PTHR30065:SF1">
    <property type="entry name" value="SURFACE PRESENTATION OF ANTIGENS PROTEIN SPAR"/>
    <property type="match status" value="1"/>
</dbReference>
<keyword evidence="6 7" id="KW-0472">Membrane</keyword>
<comment type="subcellular location">
    <subcellularLocation>
        <location evidence="1">Cell membrane</location>
        <topology evidence="1">Multi-pass membrane protein</topology>
    </subcellularLocation>
</comment>
<name>A0A2R8BWV4_9RHOB</name>
<feature type="transmembrane region" description="Helical" evidence="7">
    <location>
        <begin position="45"/>
        <end position="62"/>
    </location>
</feature>
<evidence type="ECO:0000256" key="4">
    <source>
        <dbReference type="ARBA" id="ARBA00022692"/>
    </source>
</evidence>
<evidence type="ECO:0000313" key="9">
    <source>
        <dbReference type="Proteomes" id="UP000244912"/>
    </source>
</evidence>
<dbReference type="PANTHER" id="PTHR30065">
    <property type="entry name" value="FLAGELLAR BIOSYNTHETIC PROTEIN FLIR"/>
    <property type="match status" value="1"/>
</dbReference>
<dbReference type="Pfam" id="PF01311">
    <property type="entry name" value="Bac_export_1"/>
    <property type="match status" value="1"/>
</dbReference>
<dbReference type="PRINTS" id="PR00953">
    <property type="entry name" value="TYPE3IMRPROT"/>
</dbReference>
<dbReference type="AlphaFoldDB" id="A0A2R8BWV4"/>
<feature type="transmembrane region" description="Helical" evidence="7">
    <location>
        <begin position="181"/>
        <end position="201"/>
    </location>
</feature>
<dbReference type="Proteomes" id="UP000244912">
    <property type="component" value="Unassembled WGS sequence"/>
</dbReference>
<dbReference type="RefSeq" id="WP_108894473.1">
    <property type="nucleotide sequence ID" value="NZ_ONZF01000005.1"/>
</dbReference>
<dbReference type="EMBL" id="ONZF01000005">
    <property type="protein sequence ID" value="SPJ24647.1"/>
    <property type="molecule type" value="Genomic_DNA"/>
</dbReference>
<evidence type="ECO:0008006" key="10">
    <source>
        <dbReference type="Google" id="ProtNLM"/>
    </source>
</evidence>
<comment type="similarity">
    <text evidence="2">Belongs to the FliR/MopE/SpaR family.</text>
</comment>
<keyword evidence="3" id="KW-1003">Cell membrane</keyword>
<accession>A0A2R8BWV4</accession>
<evidence type="ECO:0000256" key="2">
    <source>
        <dbReference type="ARBA" id="ARBA00009772"/>
    </source>
</evidence>
<evidence type="ECO:0000256" key="6">
    <source>
        <dbReference type="ARBA" id="ARBA00023136"/>
    </source>
</evidence>
<reference evidence="9" key="1">
    <citation type="submission" date="2018-03" db="EMBL/GenBank/DDBJ databases">
        <authorList>
            <person name="Rodrigo-Torres L."/>
            <person name="Arahal R. D."/>
            <person name="Lucena T."/>
        </authorList>
    </citation>
    <scope>NUCLEOTIDE SEQUENCE [LARGE SCALE GENOMIC DNA]</scope>
    <source>
        <strain evidence="9">CECT 8504</strain>
    </source>
</reference>
<evidence type="ECO:0000256" key="3">
    <source>
        <dbReference type="ARBA" id="ARBA00022475"/>
    </source>
</evidence>
<keyword evidence="5 7" id="KW-1133">Transmembrane helix</keyword>
<feature type="transmembrane region" description="Helical" evidence="7">
    <location>
        <begin position="82"/>
        <end position="106"/>
    </location>
</feature>
<evidence type="ECO:0000256" key="1">
    <source>
        <dbReference type="ARBA" id="ARBA00004651"/>
    </source>
</evidence>
<dbReference type="GO" id="GO:0005886">
    <property type="term" value="C:plasma membrane"/>
    <property type="evidence" value="ECO:0007669"/>
    <property type="project" value="UniProtKB-SubCell"/>
</dbReference>
<evidence type="ECO:0000256" key="5">
    <source>
        <dbReference type="ARBA" id="ARBA00022989"/>
    </source>
</evidence>
<protein>
    <recommendedName>
        <fullName evidence="10">Flagellar biosynthetic protein FliR</fullName>
    </recommendedName>
</protein>
<gene>
    <name evidence="8" type="ORF">PAA8504_02484</name>
</gene>
<feature type="transmembrane region" description="Helical" evidence="7">
    <location>
        <begin position="213"/>
        <end position="239"/>
    </location>
</feature>
<keyword evidence="4 7" id="KW-0812">Transmembrane</keyword>